<comment type="caution">
    <text evidence="3">The sequence shown here is derived from an EMBL/GenBank/DDBJ whole genome shotgun (WGS) entry which is preliminary data.</text>
</comment>
<protein>
    <recommendedName>
        <fullName evidence="2">BIG2 domain-containing protein</fullName>
    </recommendedName>
</protein>
<dbReference type="SMART" id="SM00635">
    <property type="entry name" value="BID_2"/>
    <property type="match status" value="1"/>
</dbReference>
<evidence type="ECO:0000256" key="1">
    <source>
        <dbReference type="SAM" id="SignalP"/>
    </source>
</evidence>
<dbReference type="SUPFAM" id="SSF49373">
    <property type="entry name" value="Invasin/intimin cell-adhesion fragments"/>
    <property type="match status" value="1"/>
</dbReference>
<name>A0AA37KD34_9BACT</name>
<accession>A0AA37KD34</accession>
<dbReference type="PROSITE" id="PS51257">
    <property type="entry name" value="PROKAR_LIPOPROTEIN"/>
    <property type="match status" value="1"/>
</dbReference>
<evidence type="ECO:0000259" key="2">
    <source>
        <dbReference type="SMART" id="SM00635"/>
    </source>
</evidence>
<sequence length="506" mass="55191">MKKIKFALFAFMVALTSFAFTACDDDDKVEVVPVTGVSVGPETLELKEGTTGTLTAAVVPSNATVATVTWSSSDESVATVDKGVVTAVAEGTATITAKTDDGGFTATCNVTVTKETPAFDESKYHFDLFLTVGKHGGMSSKNTTVVNSISKLTADMGVITITGEGTELNDYAMECISKGKYYYQIPSDENRFVKYQIKDNKVVVIKDCPFKGNVYKVRSYTHAWLDDNTLLIMSANGKKTGVIWTKLNTADMSIIDEGELNISVPEGYSKLTSSGILTYRQADNKLFYFYYGKTQGTNSMDSKNEPNFRTAVIAPETMEVEQNFVSPVHSEMAGSAYGELMQNCVMYDEAGNLYLAAFADEDIERGLLLRINAGEYEFDASYNGYPDADGKLMTAQYLGNGKALVYGRNDASGTKIDSYSHYYSIVDLATGQRTRLAYNGKEIDYSGGRFSQRSVIFNGKAYIGVNTEADANAVIYIYDIATGTVEKGAEVAGGFYFDMIRVMEND</sequence>
<dbReference type="EMBL" id="BQNZ01000003">
    <property type="protein sequence ID" value="GKH73578.1"/>
    <property type="molecule type" value="Genomic_DNA"/>
</dbReference>
<feature type="signal peptide" evidence="1">
    <location>
        <begin position="1"/>
        <end position="22"/>
    </location>
</feature>
<dbReference type="InterPro" id="IPR003343">
    <property type="entry name" value="Big_2"/>
</dbReference>
<dbReference type="Pfam" id="PF02368">
    <property type="entry name" value="Big_2"/>
    <property type="match status" value="1"/>
</dbReference>
<proteinExistence type="predicted"/>
<gene>
    <name evidence="3" type="ORF">CE91St3_34410</name>
</gene>
<keyword evidence="1" id="KW-0732">Signal</keyword>
<organism evidence="3 4">
    <name type="scientific">Parabacteroides merdae</name>
    <dbReference type="NCBI Taxonomy" id="46503"/>
    <lineage>
        <taxon>Bacteria</taxon>
        <taxon>Pseudomonadati</taxon>
        <taxon>Bacteroidota</taxon>
        <taxon>Bacteroidia</taxon>
        <taxon>Bacteroidales</taxon>
        <taxon>Tannerellaceae</taxon>
        <taxon>Parabacteroides</taxon>
    </lineage>
</organism>
<dbReference type="AlphaFoldDB" id="A0AA37KD34"/>
<dbReference type="Gene3D" id="2.60.40.1080">
    <property type="match status" value="1"/>
</dbReference>
<evidence type="ECO:0000313" key="3">
    <source>
        <dbReference type="EMBL" id="GKH73578.1"/>
    </source>
</evidence>
<dbReference type="RefSeq" id="WP_244064031.1">
    <property type="nucleotide sequence ID" value="NZ_BQNZ01000003.1"/>
</dbReference>
<reference evidence="3" key="1">
    <citation type="submission" date="2022-01" db="EMBL/GenBank/DDBJ databases">
        <title>Novel bile acid biosynthetic pathways are enriched in the microbiome of centenarians.</title>
        <authorList>
            <person name="Sato Y."/>
            <person name="Atarashi K."/>
            <person name="Plichta R.D."/>
            <person name="Arai Y."/>
            <person name="Sasajima S."/>
            <person name="Kearney M.S."/>
            <person name="Suda W."/>
            <person name="Takeshita K."/>
            <person name="Sasaki T."/>
            <person name="Okamoto S."/>
            <person name="Skelly N.A."/>
            <person name="Okamura Y."/>
            <person name="Vlamakis H."/>
            <person name="Li Y."/>
            <person name="Tanoue T."/>
            <person name="Takei H."/>
            <person name="Nittono H."/>
            <person name="Narushima S."/>
            <person name="Irie J."/>
            <person name="Itoh H."/>
            <person name="Moriya K."/>
            <person name="Sugiura Y."/>
            <person name="Suematsu M."/>
            <person name="Moritoki N."/>
            <person name="Shibata S."/>
            <person name="Littman R.D."/>
            <person name="Fischbach A.M."/>
            <person name="Uwamino Y."/>
            <person name="Inoue T."/>
            <person name="Honda A."/>
            <person name="Hattori M."/>
            <person name="Murai T."/>
            <person name="Xavier J.R."/>
            <person name="Hirose N."/>
            <person name="Honda K."/>
        </authorList>
    </citation>
    <scope>NUCLEOTIDE SEQUENCE</scope>
    <source>
        <strain evidence="3">CE91-St3</strain>
    </source>
</reference>
<dbReference type="Proteomes" id="UP001055114">
    <property type="component" value="Unassembled WGS sequence"/>
</dbReference>
<feature type="domain" description="BIG2" evidence="2">
    <location>
        <begin position="33"/>
        <end position="109"/>
    </location>
</feature>
<dbReference type="SUPFAM" id="SSF82171">
    <property type="entry name" value="DPP6 N-terminal domain-like"/>
    <property type="match status" value="1"/>
</dbReference>
<dbReference type="InterPro" id="IPR008964">
    <property type="entry name" value="Invasin/intimin_cell_adhesion"/>
</dbReference>
<evidence type="ECO:0000313" key="4">
    <source>
        <dbReference type="Proteomes" id="UP001055114"/>
    </source>
</evidence>
<feature type="chain" id="PRO_5041464715" description="BIG2 domain-containing protein" evidence="1">
    <location>
        <begin position="23"/>
        <end position="506"/>
    </location>
</feature>